<dbReference type="Gene3D" id="4.10.240.10">
    <property type="entry name" value="Zn(2)-C6 fungal-type DNA-binding domain"/>
    <property type="match status" value="1"/>
</dbReference>
<keyword evidence="3" id="KW-0238">DNA-binding</keyword>
<dbReference type="PANTHER" id="PTHR31845:SF32">
    <property type="entry name" value="MISCELLANEOUS ZN(II)2CYS6 TRANSCRIPTION FACTOR (EUROFUNG)-RELATED"/>
    <property type="match status" value="1"/>
</dbReference>
<dbReference type="CDD" id="cd12148">
    <property type="entry name" value="fungal_TF_MHR"/>
    <property type="match status" value="1"/>
</dbReference>
<comment type="subcellular location">
    <subcellularLocation>
        <location evidence="1">Nucleus</location>
    </subcellularLocation>
</comment>
<dbReference type="Proteomes" id="UP000053732">
    <property type="component" value="Unassembled WGS sequence"/>
</dbReference>
<accession>A0A0G4P694</accession>
<dbReference type="STRING" id="1429867.A0A0G4P694"/>
<organism evidence="7 8">
    <name type="scientific">Penicillium camemberti (strain FM 013)</name>
    <dbReference type="NCBI Taxonomy" id="1429867"/>
    <lineage>
        <taxon>Eukaryota</taxon>
        <taxon>Fungi</taxon>
        <taxon>Dikarya</taxon>
        <taxon>Ascomycota</taxon>
        <taxon>Pezizomycotina</taxon>
        <taxon>Eurotiomycetes</taxon>
        <taxon>Eurotiomycetidae</taxon>
        <taxon>Eurotiales</taxon>
        <taxon>Aspergillaceae</taxon>
        <taxon>Penicillium</taxon>
    </lineage>
</organism>
<evidence type="ECO:0000256" key="1">
    <source>
        <dbReference type="ARBA" id="ARBA00004123"/>
    </source>
</evidence>
<protein>
    <submittedName>
        <fullName evidence="7">Fungal transcriptional regulatory protein, N-terminal</fullName>
    </submittedName>
</protein>
<evidence type="ECO:0000256" key="5">
    <source>
        <dbReference type="ARBA" id="ARBA00023242"/>
    </source>
</evidence>
<dbReference type="AlphaFoldDB" id="A0A0G4P694"/>
<feature type="compositionally biased region" description="Polar residues" evidence="6">
    <location>
        <begin position="188"/>
        <end position="198"/>
    </location>
</feature>
<dbReference type="EMBL" id="HG793139">
    <property type="protein sequence ID" value="CRL21827.1"/>
    <property type="molecule type" value="Genomic_DNA"/>
</dbReference>
<dbReference type="SUPFAM" id="SSF57701">
    <property type="entry name" value="Zn2/Cys6 DNA-binding domain"/>
    <property type="match status" value="1"/>
</dbReference>
<feature type="region of interest" description="Disordered" evidence="6">
    <location>
        <begin position="179"/>
        <end position="198"/>
    </location>
</feature>
<dbReference type="GO" id="GO:0000981">
    <property type="term" value="F:DNA-binding transcription factor activity, RNA polymerase II-specific"/>
    <property type="evidence" value="ECO:0007669"/>
    <property type="project" value="InterPro"/>
</dbReference>
<dbReference type="InterPro" id="IPR036864">
    <property type="entry name" value="Zn2-C6_fun-type_DNA-bd_sf"/>
</dbReference>
<sequence>MNARDRIPASVPRQAMTQQPVSFNLGLFEQPIHPHTSSDNDNCNTNSADTTIRLDKSARACINCVRAKARCYTSVETTGKCERCHRMKKECLPSPPVRKRRMVTKTSGDNKVERLEEKVDGLVALLKSVTQGAPGSINVSSINSALGSLIPASSGSEADGVIANSSHYLEYPYDRSGATERVEGPFTPATSSSSRPESTNQLPFLIYPYLEPSAEEAAAYLDRFRNEFQGQLPFLHVSSSMTAQQLRQESPLLWLSIMTVASTRSTQKIMLSKEVSGVFGREAYIEGTRNMDFLLAVLVYTTWHYCLARSISTSLVQLAIALLYDLGLDKVPRQDPGVALAYELKGIVKPSRFSRSPTSEERRALLGCFLISTVPTCWGKGQSLPWTAYFDECVHVLEEQKEFPSDVLLVQLVKMRFLSENASDHPGLSAASGSHTMRPQATVYVKSLEAQMRNLKSNISQELNSNKVLLLELYSTELMIHTIALSPGVNTFLGQPNQRFECIYACLQAVKSWLDIFSTIQPIEIVGFSSLMYANMMRCVVGIYRLATCNHPEWDRTLLHEAVNVSRVFEEASNSFDRVKEVAGLDPDGSQAQDSFSVMASKLRSMKTSWDAMPTIFTPPSVDELENFTSEFLDTWNW</sequence>
<keyword evidence="5" id="KW-0539">Nucleus</keyword>
<dbReference type="GO" id="GO:0005634">
    <property type="term" value="C:nucleus"/>
    <property type="evidence" value="ECO:0007669"/>
    <property type="project" value="UniProtKB-SubCell"/>
</dbReference>
<keyword evidence="4" id="KW-0804">Transcription</keyword>
<dbReference type="GO" id="GO:0000976">
    <property type="term" value="F:transcription cis-regulatory region binding"/>
    <property type="evidence" value="ECO:0007669"/>
    <property type="project" value="TreeGrafter"/>
</dbReference>
<evidence type="ECO:0000256" key="4">
    <source>
        <dbReference type="ARBA" id="ARBA00023163"/>
    </source>
</evidence>
<evidence type="ECO:0000256" key="3">
    <source>
        <dbReference type="ARBA" id="ARBA00023125"/>
    </source>
</evidence>
<proteinExistence type="predicted"/>
<keyword evidence="2" id="KW-0805">Transcription regulation</keyword>
<dbReference type="PANTHER" id="PTHR31845">
    <property type="entry name" value="FINGER DOMAIN PROTEIN, PUTATIVE-RELATED"/>
    <property type="match status" value="1"/>
</dbReference>
<evidence type="ECO:0000313" key="8">
    <source>
        <dbReference type="Proteomes" id="UP000053732"/>
    </source>
</evidence>
<gene>
    <name evidence="7" type="ORF">PCAMFM013_S006g000367</name>
</gene>
<evidence type="ECO:0000256" key="6">
    <source>
        <dbReference type="SAM" id="MobiDB-lite"/>
    </source>
</evidence>
<evidence type="ECO:0000313" key="7">
    <source>
        <dbReference type="EMBL" id="CRL21827.1"/>
    </source>
</evidence>
<keyword evidence="8" id="KW-1185">Reference proteome</keyword>
<name>A0A0G4P694_PENC3</name>
<evidence type="ECO:0000256" key="2">
    <source>
        <dbReference type="ARBA" id="ARBA00023015"/>
    </source>
</evidence>
<dbReference type="InterPro" id="IPR051089">
    <property type="entry name" value="prtT"/>
</dbReference>
<reference evidence="7 8" key="1">
    <citation type="journal article" date="2014" name="Nat. Commun.">
        <title>Multiple recent horizontal transfers of a large genomic region in cheese making fungi.</title>
        <authorList>
            <person name="Cheeseman K."/>
            <person name="Ropars J."/>
            <person name="Renault P."/>
            <person name="Dupont J."/>
            <person name="Gouzy J."/>
            <person name="Branca A."/>
            <person name="Abraham A.L."/>
            <person name="Ceppi M."/>
            <person name="Conseiller E."/>
            <person name="Debuchy R."/>
            <person name="Malagnac F."/>
            <person name="Goarin A."/>
            <person name="Silar P."/>
            <person name="Lacoste S."/>
            <person name="Sallet E."/>
            <person name="Bensimon A."/>
            <person name="Giraud T."/>
            <person name="Brygoo Y."/>
        </authorList>
    </citation>
    <scope>NUCLEOTIDE SEQUENCE [LARGE SCALE GENOMIC DNA]</scope>
    <source>
        <strain evidence="8">FM 013</strain>
    </source>
</reference>
<dbReference type="GO" id="GO:0008270">
    <property type="term" value="F:zinc ion binding"/>
    <property type="evidence" value="ECO:0007669"/>
    <property type="project" value="InterPro"/>
</dbReference>